<comment type="caution">
    <text evidence="1">The sequence shown here is derived from an EMBL/GenBank/DDBJ whole genome shotgun (WGS) entry which is preliminary data.</text>
</comment>
<gene>
    <name evidence="1" type="ORF">CK203_059306</name>
</gene>
<sequence>MENIVDQCMTVSFLVSEEDLILSILAGLGPANQLSLKDVQVLLLNQECRLEQLNTAMKLQYASTNFVNKNNGNRDRQVKNEESYEESWAKLRIHFPRVNPDYKEKKQRESAMKPILDYSRSSHFWSTFRSPNDACYIPFQNLGSQQSNALNALLYSKVFLLLTMHEPCREKGAGNLKTPLFSCEMAPEASRSLLPTLGDIFH</sequence>
<proteinExistence type="predicted"/>
<dbReference type="Proteomes" id="UP000288805">
    <property type="component" value="Unassembled WGS sequence"/>
</dbReference>
<evidence type="ECO:0000313" key="1">
    <source>
        <dbReference type="EMBL" id="RVW78727.1"/>
    </source>
</evidence>
<name>A0A438H356_VITVI</name>
<reference evidence="1 2" key="1">
    <citation type="journal article" date="2018" name="PLoS Genet.">
        <title>Population sequencing reveals clonal diversity and ancestral inbreeding in the grapevine cultivar Chardonnay.</title>
        <authorList>
            <person name="Roach M.J."/>
            <person name="Johnson D.L."/>
            <person name="Bohlmann J."/>
            <person name="van Vuuren H.J."/>
            <person name="Jones S.J."/>
            <person name="Pretorius I.S."/>
            <person name="Schmidt S.A."/>
            <person name="Borneman A.R."/>
        </authorList>
    </citation>
    <scope>NUCLEOTIDE SEQUENCE [LARGE SCALE GENOMIC DNA]</scope>
    <source>
        <strain evidence="2">cv. Chardonnay</strain>
        <tissue evidence="1">Leaf</tissue>
    </source>
</reference>
<protein>
    <submittedName>
        <fullName evidence="1">Uncharacterized protein</fullName>
    </submittedName>
</protein>
<dbReference type="EMBL" id="QGNW01000291">
    <property type="protein sequence ID" value="RVW78727.1"/>
    <property type="molecule type" value="Genomic_DNA"/>
</dbReference>
<organism evidence="1 2">
    <name type="scientific">Vitis vinifera</name>
    <name type="common">Grape</name>
    <dbReference type="NCBI Taxonomy" id="29760"/>
    <lineage>
        <taxon>Eukaryota</taxon>
        <taxon>Viridiplantae</taxon>
        <taxon>Streptophyta</taxon>
        <taxon>Embryophyta</taxon>
        <taxon>Tracheophyta</taxon>
        <taxon>Spermatophyta</taxon>
        <taxon>Magnoliopsida</taxon>
        <taxon>eudicotyledons</taxon>
        <taxon>Gunneridae</taxon>
        <taxon>Pentapetalae</taxon>
        <taxon>rosids</taxon>
        <taxon>Vitales</taxon>
        <taxon>Vitaceae</taxon>
        <taxon>Viteae</taxon>
        <taxon>Vitis</taxon>
    </lineage>
</organism>
<dbReference type="AlphaFoldDB" id="A0A438H356"/>
<accession>A0A438H356</accession>
<evidence type="ECO:0000313" key="2">
    <source>
        <dbReference type="Proteomes" id="UP000288805"/>
    </source>
</evidence>